<feature type="compositionally biased region" description="Low complexity" evidence="5">
    <location>
        <begin position="430"/>
        <end position="447"/>
    </location>
</feature>
<evidence type="ECO:0000256" key="3">
    <source>
        <dbReference type="ARBA" id="ARBA00022833"/>
    </source>
</evidence>
<dbReference type="InterPro" id="IPR019787">
    <property type="entry name" value="Znf_PHD-finger"/>
</dbReference>
<feature type="compositionally biased region" description="Polar residues" evidence="5">
    <location>
        <begin position="367"/>
        <end position="380"/>
    </location>
</feature>
<feature type="compositionally biased region" description="Polar residues" evidence="5">
    <location>
        <begin position="340"/>
        <end position="359"/>
    </location>
</feature>
<evidence type="ECO:0000313" key="8">
    <source>
        <dbReference type="Proteomes" id="UP000250043"/>
    </source>
</evidence>
<accession>A0A8E2AKB5</accession>
<organism evidence="7 8">
    <name type="scientific">Obba rivulosa</name>
    <dbReference type="NCBI Taxonomy" id="1052685"/>
    <lineage>
        <taxon>Eukaryota</taxon>
        <taxon>Fungi</taxon>
        <taxon>Dikarya</taxon>
        <taxon>Basidiomycota</taxon>
        <taxon>Agaricomycotina</taxon>
        <taxon>Agaricomycetes</taxon>
        <taxon>Polyporales</taxon>
        <taxon>Gelatoporiaceae</taxon>
        <taxon>Obba</taxon>
    </lineage>
</organism>
<feature type="compositionally biased region" description="Polar residues" evidence="5">
    <location>
        <begin position="483"/>
        <end position="499"/>
    </location>
</feature>
<dbReference type="AlphaFoldDB" id="A0A8E2AKB5"/>
<keyword evidence="1" id="KW-0479">Metal-binding</keyword>
<protein>
    <recommendedName>
        <fullName evidence="6">PHD-type domain-containing protein</fullName>
    </recommendedName>
</protein>
<evidence type="ECO:0000256" key="2">
    <source>
        <dbReference type="ARBA" id="ARBA00022771"/>
    </source>
</evidence>
<proteinExistence type="predicted"/>
<dbReference type="Gene3D" id="3.30.40.10">
    <property type="entry name" value="Zinc/RING finger domain, C3HC4 (zinc finger)"/>
    <property type="match status" value="1"/>
</dbReference>
<feature type="region of interest" description="Disordered" evidence="5">
    <location>
        <begin position="1"/>
        <end position="23"/>
    </location>
</feature>
<dbReference type="EMBL" id="KV722564">
    <property type="protein sequence ID" value="OCH85778.1"/>
    <property type="molecule type" value="Genomic_DNA"/>
</dbReference>
<keyword evidence="8" id="KW-1185">Reference proteome</keyword>
<keyword evidence="3" id="KW-0862">Zinc</keyword>
<evidence type="ECO:0000256" key="1">
    <source>
        <dbReference type="ARBA" id="ARBA00022723"/>
    </source>
</evidence>
<evidence type="ECO:0000256" key="4">
    <source>
        <dbReference type="SAM" id="Coils"/>
    </source>
</evidence>
<evidence type="ECO:0000259" key="6">
    <source>
        <dbReference type="Pfam" id="PF00628"/>
    </source>
</evidence>
<dbReference type="CDD" id="cd15517">
    <property type="entry name" value="PHD_TCF19_like"/>
    <property type="match status" value="1"/>
</dbReference>
<sequence>MPAPPQQQETLAAPAPAVGSLHNGTAERLDKMQSAIDESAAVLRNLSEAVASLAREAEAQRHATRYLVERLEKTEPRVAASDYWKATSHADLSASLARMEASLMELKDRPVHICTSSFPAMPMHRAIGALLPAAPPPAAREFVDEGVDPIIPARCGYSADPSAAPVFTRDNEPYGIPAVDPSPRTSVDACVGTSPREFADAAVDASSQKSFTISLPLPRRQSGTGIVGCRESDLLSGGDLQSPSQSLSTMGLCAFGLELHSRFPPSPCVMEPLAPASWTPGDDESSESSLGELAVNDLIVDSVLQYKSSPAHASAPSSLRGISYSPRTPRRSLAPHEVSAPSQSVEDPRPSCTSMSISPTIRPASPTPLNSPRTPVSSSAHKQRLRAESASLQGTASSVRLSNIPPNPSSQPRASSSTAMISPMTLSDLSSIPSTSNGSPSASISTSHKIPLPRNLFSTQHHPPARSSPAYSTLSALTPLPSPSGSAAQDGQGPQSQQRTHARSPSVISVHSSAPTPPFEFISMPLLNRQTPETHPRKRRKTDQVIGGSGSKGKGGRPRKRDLHRGTGSSSKRSKKAKNEHSFREWPKITIASERAFVQCDNCKAWYHVKCVGMKAGDPCLQTDDEYYCPPCHRSDVHRIRRQDEYDGGVTSCRRPDCPHRGKGPGEYFVDKIIGRGPHGQARPPNAPLEDRYLWLVKWDGAKFQTLCLSLRPITFGCDSYEVCAATWQLAEAFEDCASYVAEFEEAAREEGLDLTNADAIVLLREAVPVWSCPA</sequence>
<keyword evidence="2" id="KW-0863">Zinc-finger</keyword>
<dbReference type="InterPro" id="IPR013083">
    <property type="entry name" value="Znf_RING/FYVE/PHD"/>
</dbReference>
<feature type="compositionally biased region" description="Polar residues" evidence="5">
    <location>
        <begin position="390"/>
        <end position="401"/>
    </location>
</feature>
<dbReference type="OrthoDB" id="436852at2759"/>
<keyword evidence="4" id="KW-0175">Coiled coil</keyword>
<feature type="compositionally biased region" description="Basic residues" evidence="5">
    <location>
        <begin position="554"/>
        <end position="563"/>
    </location>
</feature>
<name>A0A8E2AKB5_9APHY</name>
<feature type="compositionally biased region" description="Polar residues" evidence="5">
    <location>
        <begin position="410"/>
        <end position="429"/>
    </location>
</feature>
<feature type="region of interest" description="Disordered" evidence="5">
    <location>
        <begin position="310"/>
        <end position="582"/>
    </location>
</feature>
<evidence type="ECO:0000256" key="5">
    <source>
        <dbReference type="SAM" id="MobiDB-lite"/>
    </source>
</evidence>
<dbReference type="GO" id="GO:0008270">
    <property type="term" value="F:zinc ion binding"/>
    <property type="evidence" value="ECO:0007669"/>
    <property type="project" value="UniProtKB-KW"/>
</dbReference>
<dbReference type="InterPro" id="IPR011011">
    <property type="entry name" value="Znf_FYVE_PHD"/>
</dbReference>
<gene>
    <name evidence="7" type="ORF">OBBRIDRAFT_838702</name>
</gene>
<dbReference type="SUPFAM" id="SSF57903">
    <property type="entry name" value="FYVE/PHD zinc finger"/>
    <property type="match status" value="1"/>
</dbReference>
<reference evidence="7 8" key="1">
    <citation type="submission" date="2016-07" db="EMBL/GenBank/DDBJ databases">
        <title>Draft genome of the white-rot fungus Obba rivulosa 3A-2.</title>
        <authorList>
            <consortium name="DOE Joint Genome Institute"/>
            <person name="Miettinen O."/>
            <person name="Riley R."/>
            <person name="Acob R."/>
            <person name="Barry K."/>
            <person name="Cullen D."/>
            <person name="De Vries R."/>
            <person name="Hainaut M."/>
            <person name="Hatakka A."/>
            <person name="Henrissat B."/>
            <person name="Hilden K."/>
            <person name="Kuo R."/>
            <person name="Labutti K."/>
            <person name="Lipzen A."/>
            <person name="Makela M.R."/>
            <person name="Sandor L."/>
            <person name="Spatafora J.W."/>
            <person name="Grigoriev I.V."/>
            <person name="Hibbett D.S."/>
        </authorList>
    </citation>
    <scope>NUCLEOTIDE SEQUENCE [LARGE SCALE GENOMIC DNA]</scope>
    <source>
        <strain evidence="7 8">3A-2</strain>
    </source>
</reference>
<feature type="compositionally biased region" description="Polar residues" evidence="5">
    <location>
        <begin position="1"/>
        <end position="10"/>
    </location>
</feature>
<dbReference type="Proteomes" id="UP000250043">
    <property type="component" value="Unassembled WGS sequence"/>
</dbReference>
<feature type="coiled-coil region" evidence="4">
    <location>
        <begin position="29"/>
        <end position="63"/>
    </location>
</feature>
<evidence type="ECO:0000313" key="7">
    <source>
        <dbReference type="EMBL" id="OCH85778.1"/>
    </source>
</evidence>
<dbReference type="Pfam" id="PF00628">
    <property type="entry name" value="PHD"/>
    <property type="match status" value="1"/>
</dbReference>
<feature type="domain" description="PHD-type" evidence="6">
    <location>
        <begin position="594"/>
        <end position="632"/>
    </location>
</feature>